<dbReference type="InterPro" id="IPR052433">
    <property type="entry name" value="X-Pro_dipept-like"/>
</dbReference>
<dbReference type="Gramene" id="Kaladp0057s0110.1.v1.1">
    <property type="protein sequence ID" value="Kaladp0057s0110.1.v1.1"/>
    <property type="gene ID" value="Kaladp0057s0110.v1.1"/>
</dbReference>
<accession>A0A7N0U864</accession>
<organism evidence="4 5">
    <name type="scientific">Kalanchoe fedtschenkoi</name>
    <name type="common">Lavender scallops</name>
    <name type="synonym">South American air plant</name>
    <dbReference type="NCBI Taxonomy" id="63787"/>
    <lineage>
        <taxon>Eukaryota</taxon>
        <taxon>Viridiplantae</taxon>
        <taxon>Streptophyta</taxon>
        <taxon>Embryophyta</taxon>
        <taxon>Tracheophyta</taxon>
        <taxon>Spermatophyta</taxon>
        <taxon>Magnoliopsida</taxon>
        <taxon>eudicotyledons</taxon>
        <taxon>Gunneridae</taxon>
        <taxon>Pentapetalae</taxon>
        <taxon>Saxifragales</taxon>
        <taxon>Crassulaceae</taxon>
        <taxon>Kalanchoe</taxon>
    </lineage>
</organism>
<dbReference type="PANTHER" id="PTHR43226">
    <property type="entry name" value="XAA-PRO AMINOPEPTIDASE 3"/>
    <property type="match status" value="1"/>
</dbReference>
<protein>
    <submittedName>
        <fullName evidence="4">Uncharacterized protein</fullName>
    </submittedName>
</protein>
<dbReference type="Proteomes" id="UP000594263">
    <property type="component" value="Unplaced"/>
</dbReference>
<dbReference type="GO" id="GO:0005739">
    <property type="term" value="C:mitochondrion"/>
    <property type="evidence" value="ECO:0007669"/>
    <property type="project" value="TreeGrafter"/>
</dbReference>
<dbReference type="InterPro" id="IPR036005">
    <property type="entry name" value="Creatinase/aminopeptidase-like"/>
</dbReference>
<dbReference type="AlphaFoldDB" id="A0A7N0U864"/>
<evidence type="ECO:0000256" key="1">
    <source>
        <dbReference type="ARBA" id="ARBA00008766"/>
    </source>
</evidence>
<evidence type="ECO:0000256" key="2">
    <source>
        <dbReference type="ARBA" id="ARBA00022723"/>
    </source>
</evidence>
<dbReference type="GO" id="GO:0046872">
    <property type="term" value="F:metal ion binding"/>
    <property type="evidence" value="ECO:0007669"/>
    <property type="project" value="UniProtKB-KW"/>
</dbReference>
<dbReference type="GO" id="GO:0004177">
    <property type="term" value="F:aminopeptidase activity"/>
    <property type="evidence" value="ECO:0007669"/>
    <property type="project" value="TreeGrafter"/>
</dbReference>
<keyword evidence="3" id="KW-0378">Hydrolase</keyword>
<dbReference type="PANTHER" id="PTHR43226:SF4">
    <property type="entry name" value="XAA-PRO AMINOPEPTIDASE 3"/>
    <property type="match status" value="1"/>
</dbReference>
<dbReference type="GO" id="GO:0006508">
    <property type="term" value="P:proteolysis"/>
    <property type="evidence" value="ECO:0007669"/>
    <property type="project" value="TreeGrafter"/>
</dbReference>
<dbReference type="SUPFAM" id="SSF55920">
    <property type="entry name" value="Creatinase/aminopeptidase"/>
    <property type="match status" value="1"/>
</dbReference>
<name>A0A7N0U864_KALFE</name>
<evidence type="ECO:0000313" key="4">
    <source>
        <dbReference type="EnsemblPlants" id="Kaladp0057s0110.1.v1.1"/>
    </source>
</evidence>
<sequence length="74" mass="8221">MSWTQNHTHLLTVTCRYRGIGIRVEDEVLITESGYEVLTGSMPKEVKHIESLLNNYSHAGMVSEPHHISAAASS</sequence>
<dbReference type="EnsemblPlants" id="Kaladp0057s0110.1.v1.1">
    <property type="protein sequence ID" value="Kaladp0057s0110.1.v1.1"/>
    <property type="gene ID" value="Kaladp0057s0110.v1.1"/>
</dbReference>
<evidence type="ECO:0000313" key="5">
    <source>
        <dbReference type="Proteomes" id="UP000594263"/>
    </source>
</evidence>
<proteinExistence type="inferred from homology"/>
<comment type="similarity">
    <text evidence="1">Belongs to the peptidase M24B family.</text>
</comment>
<dbReference type="Gene3D" id="3.90.230.10">
    <property type="entry name" value="Creatinase/methionine aminopeptidase superfamily"/>
    <property type="match status" value="1"/>
</dbReference>
<reference evidence="4" key="1">
    <citation type="submission" date="2021-01" db="UniProtKB">
        <authorList>
            <consortium name="EnsemblPlants"/>
        </authorList>
    </citation>
    <scope>IDENTIFICATION</scope>
</reference>
<keyword evidence="5" id="KW-1185">Reference proteome</keyword>
<evidence type="ECO:0000256" key="3">
    <source>
        <dbReference type="ARBA" id="ARBA00022801"/>
    </source>
</evidence>
<keyword evidence="2" id="KW-0479">Metal-binding</keyword>